<evidence type="ECO:0000313" key="2">
    <source>
        <dbReference type="Proteomes" id="UP000533476"/>
    </source>
</evidence>
<keyword evidence="2" id="KW-1185">Reference proteome</keyword>
<dbReference type="RefSeq" id="WP_169102670.1">
    <property type="nucleotide sequence ID" value="NZ_JABBVZ010000116.1"/>
</dbReference>
<name>A0A7Y0L777_9FIRM</name>
<reference evidence="1 2" key="1">
    <citation type="submission" date="2020-04" db="EMBL/GenBank/DDBJ databases">
        <authorList>
            <person name="Zhang R."/>
            <person name="Schippers A."/>
        </authorList>
    </citation>
    <scope>NUCLEOTIDE SEQUENCE [LARGE SCALE GENOMIC DNA]</scope>
    <source>
        <strain evidence="1 2">DSM 109850</strain>
    </source>
</reference>
<accession>A0A7Y0L777</accession>
<dbReference type="EMBL" id="JABBVZ010000116">
    <property type="protein sequence ID" value="NMP24501.1"/>
    <property type="molecule type" value="Genomic_DNA"/>
</dbReference>
<protein>
    <submittedName>
        <fullName evidence="1">Uncharacterized protein</fullName>
    </submittedName>
</protein>
<organism evidence="1 2">
    <name type="scientific">Sulfobacillus harzensis</name>
    <dbReference type="NCBI Taxonomy" id="2729629"/>
    <lineage>
        <taxon>Bacteria</taxon>
        <taxon>Bacillati</taxon>
        <taxon>Bacillota</taxon>
        <taxon>Clostridia</taxon>
        <taxon>Eubacteriales</taxon>
        <taxon>Clostridiales Family XVII. Incertae Sedis</taxon>
        <taxon>Sulfobacillus</taxon>
    </lineage>
</organism>
<dbReference type="AlphaFoldDB" id="A0A7Y0L777"/>
<dbReference type="Proteomes" id="UP000533476">
    <property type="component" value="Unassembled WGS sequence"/>
</dbReference>
<sequence length="75" mass="8239">MGIGNLVAKPLAVAARDIIARAQARLDALDARCVEGTLDRDEYERQVLVIVMNLKEALERPVNDAIWQVQHASAS</sequence>
<evidence type="ECO:0000313" key="1">
    <source>
        <dbReference type="EMBL" id="NMP24501.1"/>
    </source>
</evidence>
<proteinExistence type="predicted"/>
<gene>
    <name evidence="1" type="ORF">HIJ39_19475</name>
</gene>
<comment type="caution">
    <text evidence="1">The sequence shown here is derived from an EMBL/GenBank/DDBJ whole genome shotgun (WGS) entry which is preliminary data.</text>
</comment>